<dbReference type="InParanoid" id="A0A1J7IZH3"/>
<dbReference type="Gene3D" id="3.40.50.1820">
    <property type="entry name" value="alpha/beta hydrolase"/>
    <property type="match status" value="1"/>
</dbReference>
<dbReference type="Proteomes" id="UP000182658">
    <property type="component" value="Unassembled WGS sequence"/>
</dbReference>
<evidence type="ECO:0000313" key="2">
    <source>
        <dbReference type="Proteomes" id="UP000182658"/>
    </source>
</evidence>
<gene>
    <name evidence="1" type="ORF">CONLIGDRAFT_630243</name>
</gene>
<organism evidence="1 2">
    <name type="scientific">Coniochaeta ligniaria NRRL 30616</name>
    <dbReference type="NCBI Taxonomy" id="1408157"/>
    <lineage>
        <taxon>Eukaryota</taxon>
        <taxon>Fungi</taxon>
        <taxon>Dikarya</taxon>
        <taxon>Ascomycota</taxon>
        <taxon>Pezizomycotina</taxon>
        <taxon>Sordariomycetes</taxon>
        <taxon>Sordariomycetidae</taxon>
        <taxon>Coniochaetales</taxon>
        <taxon>Coniochaetaceae</taxon>
        <taxon>Coniochaeta</taxon>
    </lineage>
</organism>
<dbReference type="SUPFAM" id="SSF53474">
    <property type="entry name" value="alpha/beta-Hydrolases"/>
    <property type="match status" value="1"/>
</dbReference>
<protein>
    <recommendedName>
        <fullName evidence="3">Alpha/beta-hydrolase</fullName>
    </recommendedName>
</protein>
<dbReference type="OrthoDB" id="294702at2759"/>
<accession>A0A1J7IZH3</accession>
<reference evidence="1 2" key="1">
    <citation type="submission" date="2016-10" db="EMBL/GenBank/DDBJ databases">
        <title>Draft genome sequence of Coniochaeta ligniaria NRRL30616, a lignocellulolytic fungus for bioabatement of inhibitors in plant biomass hydrolysates.</title>
        <authorList>
            <consortium name="DOE Joint Genome Institute"/>
            <person name="Jimenez D.J."/>
            <person name="Hector R.E."/>
            <person name="Riley R."/>
            <person name="Sun H."/>
            <person name="Grigoriev I.V."/>
            <person name="Van Elsas J.D."/>
            <person name="Nichols N.N."/>
        </authorList>
    </citation>
    <scope>NUCLEOTIDE SEQUENCE [LARGE SCALE GENOMIC DNA]</scope>
    <source>
        <strain evidence="1 2">NRRL 30616</strain>
    </source>
</reference>
<proteinExistence type="predicted"/>
<evidence type="ECO:0000313" key="1">
    <source>
        <dbReference type="EMBL" id="OIW32563.1"/>
    </source>
</evidence>
<dbReference type="AlphaFoldDB" id="A0A1J7IZH3"/>
<dbReference type="EMBL" id="KV875095">
    <property type="protein sequence ID" value="OIW32563.1"/>
    <property type="molecule type" value="Genomic_DNA"/>
</dbReference>
<keyword evidence="2" id="KW-1185">Reference proteome</keyword>
<evidence type="ECO:0008006" key="3">
    <source>
        <dbReference type="Google" id="ProtNLM"/>
    </source>
</evidence>
<name>A0A1J7IZH3_9PEZI</name>
<dbReference type="STRING" id="1408157.A0A1J7IZH3"/>
<dbReference type="InterPro" id="IPR029058">
    <property type="entry name" value="AB_hydrolase_fold"/>
</dbReference>
<sequence length="370" mass="40189">MATSSPPVIDLDDPRFSQVFELPANPAGGRDSAFRIKYVDYGYRNEAHPEQENVLLFFPPLMASRLLHVTKDELGKKHKIRIISLDRPGIGGTDAAAPDKRLGLWREAVPALLAHLGIQHVSMACHSCGTIWALDMVLHHPELLHPQRPYLAIGAPWILPSHTGSTALSVVKLLPAGLIGQADKLARLVNNHIAPVIGTSTALSLSVVAKMSSATLLNESGGRQGDAEDVKLEEGMGPKIMERIYAEGVQGLSSEAVLLMQKVGSEPGWGDWGDYDELVPRLASKLRAAGERVRVDVFYAEKDSLIGNGGSKGPKWMDECWSAPGCDDVIEYRSRVVEGADHDTVWNLRWGAVQEMFTRVGGSVDASPEL</sequence>